<dbReference type="Proteomes" id="UP000789920">
    <property type="component" value="Unassembled WGS sequence"/>
</dbReference>
<protein>
    <submittedName>
        <fullName evidence="1">26447_t:CDS:1</fullName>
    </submittedName>
</protein>
<dbReference type="EMBL" id="CAJVQC010134422">
    <property type="protein sequence ID" value="CAG8842500.1"/>
    <property type="molecule type" value="Genomic_DNA"/>
</dbReference>
<organism evidence="1 2">
    <name type="scientific">Racocetra persica</name>
    <dbReference type="NCBI Taxonomy" id="160502"/>
    <lineage>
        <taxon>Eukaryota</taxon>
        <taxon>Fungi</taxon>
        <taxon>Fungi incertae sedis</taxon>
        <taxon>Mucoromycota</taxon>
        <taxon>Glomeromycotina</taxon>
        <taxon>Glomeromycetes</taxon>
        <taxon>Diversisporales</taxon>
        <taxon>Gigasporaceae</taxon>
        <taxon>Racocetra</taxon>
    </lineage>
</organism>
<gene>
    <name evidence="1" type="ORF">RPERSI_LOCUS32348</name>
</gene>
<proteinExistence type="predicted"/>
<keyword evidence="2" id="KW-1185">Reference proteome</keyword>
<evidence type="ECO:0000313" key="1">
    <source>
        <dbReference type="EMBL" id="CAG8842500.1"/>
    </source>
</evidence>
<reference evidence="1" key="1">
    <citation type="submission" date="2021-06" db="EMBL/GenBank/DDBJ databases">
        <authorList>
            <person name="Kallberg Y."/>
            <person name="Tangrot J."/>
            <person name="Rosling A."/>
        </authorList>
    </citation>
    <scope>NUCLEOTIDE SEQUENCE</scope>
    <source>
        <strain evidence="1">MA461A</strain>
    </source>
</reference>
<comment type="caution">
    <text evidence="1">The sequence shown here is derived from an EMBL/GenBank/DDBJ whole genome shotgun (WGS) entry which is preliminary data.</text>
</comment>
<feature type="non-terminal residue" evidence="1">
    <location>
        <position position="69"/>
    </location>
</feature>
<accession>A0ACA9SKF9</accession>
<name>A0ACA9SKF9_9GLOM</name>
<sequence>MVNKNRKPRPFDIAAKNDKQIGKRPQDNVISTNPIQATSVWRKKLNNNKFGVEYIELEKKLMGQNKYYQ</sequence>
<evidence type="ECO:0000313" key="2">
    <source>
        <dbReference type="Proteomes" id="UP000789920"/>
    </source>
</evidence>